<keyword evidence="2" id="KW-1185">Reference proteome</keyword>
<dbReference type="Proteomes" id="UP000305067">
    <property type="component" value="Unassembled WGS sequence"/>
</dbReference>
<protein>
    <submittedName>
        <fullName evidence="1">Uncharacterized protein</fullName>
    </submittedName>
</protein>
<gene>
    <name evidence="1" type="ORF">BDV98DRAFT_574523</name>
</gene>
<dbReference type="EMBL" id="ML178847">
    <property type="protein sequence ID" value="TFK97466.1"/>
    <property type="molecule type" value="Genomic_DNA"/>
</dbReference>
<sequence>MSTKLRRERGMLISEPVLFKGVARAQPISSICLISAGFLTGYSYGAVHRTHDVTLLVMHDHPEGRIAAVCKWRTVPSFLQQQSFKLRRGSRW</sequence>
<evidence type="ECO:0000313" key="1">
    <source>
        <dbReference type="EMBL" id="TFK97466.1"/>
    </source>
</evidence>
<evidence type="ECO:0000313" key="2">
    <source>
        <dbReference type="Proteomes" id="UP000305067"/>
    </source>
</evidence>
<name>A0A5C3Q7C3_9AGAR</name>
<organism evidence="1 2">
    <name type="scientific">Pterulicium gracile</name>
    <dbReference type="NCBI Taxonomy" id="1884261"/>
    <lineage>
        <taxon>Eukaryota</taxon>
        <taxon>Fungi</taxon>
        <taxon>Dikarya</taxon>
        <taxon>Basidiomycota</taxon>
        <taxon>Agaricomycotina</taxon>
        <taxon>Agaricomycetes</taxon>
        <taxon>Agaricomycetidae</taxon>
        <taxon>Agaricales</taxon>
        <taxon>Pleurotineae</taxon>
        <taxon>Pterulaceae</taxon>
        <taxon>Pterulicium</taxon>
    </lineage>
</organism>
<dbReference type="AlphaFoldDB" id="A0A5C3Q7C3"/>
<proteinExistence type="predicted"/>
<accession>A0A5C3Q7C3</accession>
<reference evidence="1 2" key="1">
    <citation type="journal article" date="2019" name="Nat. Ecol. Evol.">
        <title>Megaphylogeny resolves global patterns of mushroom evolution.</title>
        <authorList>
            <person name="Varga T."/>
            <person name="Krizsan K."/>
            <person name="Foldi C."/>
            <person name="Dima B."/>
            <person name="Sanchez-Garcia M."/>
            <person name="Sanchez-Ramirez S."/>
            <person name="Szollosi G.J."/>
            <person name="Szarkandi J.G."/>
            <person name="Papp V."/>
            <person name="Albert L."/>
            <person name="Andreopoulos W."/>
            <person name="Angelini C."/>
            <person name="Antonin V."/>
            <person name="Barry K.W."/>
            <person name="Bougher N.L."/>
            <person name="Buchanan P."/>
            <person name="Buyck B."/>
            <person name="Bense V."/>
            <person name="Catcheside P."/>
            <person name="Chovatia M."/>
            <person name="Cooper J."/>
            <person name="Damon W."/>
            <person name="Desjardin D."/>
            <person name="Finy P."/>
            <person name="Geml J."/>
            <person name="Haridas S."/>
            <person name="Hughes K."/>
            <person name="Justo A."/>
            <person name="Karasinski D."/>
            <person name="Kautmanova I."/>
            <person name="Kiss B."/>
            <person name="Kocsube S."/>
            <person name="Kotiranta H."/>
            <person name="LaButti K.M."/>
            <person name="Lechner B.E."/>
            <person name="Liimatainen K."/>
            <person name="Lipzen A."/>
            <person name="Lukacs Z."/>
            <person name="Mihaltcheva S."/>
            <person name="Morgado L.N."/>
            <person name="Niskanen T."/>
            <person name="Noordeloos M.E."/>
            <person name="Ohm R.A."/>
            <person name="Ortiz-Santana B."/>
            <person name="Ovrebo C."/>
            <person name="Racz N."/>
            <person name="Riley R."/>
            <person name="Savchenko A."/>
            <person name="Shiryaev A."/>
            <person name="Soop K."/>
            <person name="Spirin V."/>
            <person name="Szebenyi C."/>
            <person name="Tomsovsky M."/>
            <person name="Tulloss R.E."/>
            <person name="Uehling J."/>
            <person name="Grigoriev I.V."/>
            <person name="Vagvolgyi C."/>
            <person name="Papp T."/>
            <person name="Martin F.M."/>
            <person name="Miettinen O."/>
            <person name="Hibbett D.S."/>
            <person name="Nagy L.G."/>
        </authorList>
    </citation>
    <scope>NUCLEOTIDE SEQUENCE [LARGE SCALE GENOMIC DNA]</scope>
    <source>
        <strain evidence="1 2">CBS 309.79</strain>
    </source>
</reference>